<organism evidence="7 8">
    <name type="scientific">Aeromicrobium panaciterrae</name>
    <dbReference type="NCBI Taxonomy" id="363861"/>
    <lineage>
        <taxon>Bacteria</taxon>
        <taxon>Bacillati</taxon>
        <taxon>Actinomycetota</taxon>
        <taxon>Actinomycetes</taxon>
        <taxon>Propionibacteriales</taxon>
        <taxon>Nocardioidaceae</taxon>
        <taxon>Aeromicrobium</taxon>
    </lineage>
</organism>
<evidence type="ECO:0000313" key="7">
    <source>
        <dbReference type="EMBL" id="MDR7086343.1"/>
    </source>
</evidence>
<dbReference type="InterPro" id="IPR016160">
    <property type="entry name" value="Ald_DH_CS_CYS"/>
</dbReference>
<sequence>MTSTQPVSAPVTSGQFDVVNPGTSAVVGTYPIHTADDIADRLDQAREAQIWWAAQGFSGRKRILTSWVRWLAAHAEEIYELGNAETARPVGDIQMEFIAGLEDIRWTAAHAERVLKRRKVAPGIAFPNFAADVVHEPLGVVGIITPWNVPIYTVLSGAACALAAGNTVIVKPSELSAGAGAFVIEGFYKANPDVPVGIISYVHGLGETGAALCKSGVDKLAFTGSVPTGRRVMAACAEKLTPVVLELGGKDATIVAEDADLEAAATAVVWGAFFNGGQACVGVERVYVVKEVRDAFLELVRTKAEKVTAGLESGASYGPMITPGQIEIVRRHIDAAIAGGATVLIGGPESVRPPFVHPVVLVDVPEDNAAVCEETFGPVVVINTVEDIDDAIRRTNGTSFGLGASVFSKRRGAEIASRMRSGGVTVNAVLSFVGMPSVPFGGVGDSGFGRFHGDAGLREFTFAKSTVRKKFSMGPNVQEFPRTEEQYDVIRKTIKMRYERKFRS</sequence>
<reference evidence="7 8" key="1">
    <citation type="submission" date="2023-07" db="EMBL/GenBank/DDBJ databases">
        <title>Sorghum-associated microbial communities from plants grown in Nebraska, USA.</title>
        <authorList>
            <person name="Schachtman D."/>
        </authorList>
    </citation>
    <scope>NUCLEOTIDE SEQUENCE [LARGE SCALE GENOMIC DNA]</scope>
    <source>
        <strain evidence="7 8">BE248</strain>
    </source>
</reference>
<dbReference type="InterPro" id="IPR012394">
    <property type="entry name" value="Aldehyde_DH_NAD(P)"/>
</dbReference>
<evidence type="ECO:0000256" key="4">
    <source>
        <dbReference type="PROSITE-ProRule" id="PRU10007"/>
    </source>
</evidence>
<comment type="similarity">
    <text evidence="1 3 5">Belongs to the aldehyde dehydrogenase family.</text>
</comment>
<dbReference type="PROSITE" id="PS00070">
    <property type="entry name" value="ALDEHYDE_DEHYDR_CYS"/>
    <property type="match status" value="1"/>
</dbReference>
<dbReference type="Proteomes" id="UP001257739">
    <property type="component" value="Unassembled WGS sequence"/>
</dbReference>
<dbReference type="EMBL" id="JAVDWH010000001">
    <property type="protein sequence ID" value="MDR7086343.1"/>
    <property type="molecule type" value="Genomic_DNA"/>
</dbReference>
<dbReference type="CDD" id="cd07099">
    <property type="entry name" value="ALDH_DDALDH"/>
    <property type="match status" value="1"/>
</dbReference>
<keyword evidence="8" id="KW-1185">Reference proteome</keyword>
<proteinExistence type="inferred from homology"/>
<dbReference type="PANTHER" id="PTHR11699">
    <property type="entry name" value="ALDEHYDE DEHYDROGENASE-RELATED"/>
    <property type="match status" value="1"/>
</dbReference>
<dbReference type="PIRSF" id="PIRSF036492">
    <property type="entry name" value="ALDH"/>
    <property type="match status" value="1"/>
</dbReference>
<dbReference type="SUPFAM" id="SSF53720">
    <property type="entry name" value="ALDH-like"/>
    <property type="match status" value="1"/>
</dbReference>
<dbReference type="GO" id="GO:0004029">
    <property type="term" value="F:aldehyde dehydrogenase (NAD+) activity"/>
    <property type="evidence" value="ECO:0007669"/>
    <property type="project" value="UniProtKB-EC"/>
</dbReference>
<evidence type="ECO:0000259" key="6">
    <source>
        <dbReference type="Pfam" id="PF00171"/>
    </source>
</evidence>
<dbReference type="InterPro" id="IPR016162">
    <property type="entry name" value="Ald_DH_N"/>
</dbReference>
<feature type="active site" evidence="4">
    <location>
        <position position="246"/>
    </location>
</feature>
<dbReference type="PROSITE" id="PS00687">
    <property type="entry name" value="ALDEHYDE_DEHYDR_GLU"/>
    <property type="match status" value="1"/>
</dbReference>
<name>A0ABU1UMC8_9ACTN</name>
<gene>
    <name evidence="7" type="ORF">J2X11_001182</name>
</gene>
<evidence type="ECO:0000313" key="8">
    <source>
        <dbReference type="Proteomes" id="UP001257739"/>
    </source>
</evidence>
<comment type="caution">
    <text evidence="7">The sequence shown here is derived from an EMBL/GenBank/DDBJ whole genome shotgun (WGS) entry which is preliminary data.</text>
</comment>
<dbReference type="InterPro" id="IPR016163">
    <property type="entry name" value="Ald_DH_C"/>
</dbReference>
<protein>
    <recommendedName>
        <fullName evidence="3">Aldehyde dehydrogenase</fullName>
    </recommendedName>
</protein>
<evidence type="ECO:0000256" key="3">
    <source>
        <dbReference type="PIRNR" id="PIRNR036492"/>
    </source>
</evidence>
<dbReference type="InterPro" id="IPR029510">
    <property type="entry name" value="Ald_DH_CS_GLU"/>
</dbReference>
<dbReference type="InterPro" id="IPR016161">
    <property type="entry name" value="Ald_DH/histidinol_DH"/>
</dbReference>
<keyword evidence="2 3" id="KW-0560">Oxidoreductase</keyword>
<evidence type="ECO:0000256" key="1">
    <source>
        <dbReference type="ARBA" id="ARBA00009986"/>
    </source>
</evidence>
<dbReference type="InterPro" id="IPR015590">
    <property type="entry name" value="Aldehyde_DH_dom"/>
</dbReference>
<dbReference type="Pfam" id="PF00171">
    <property type="entry name" value="Aldedh"/>
    <property type="match status" value="1"/>
</dbReference>
<feature type="domain" description="Aldehyde dehydrogenase" evidence="6">
    <location>
        <begin position="13"/>
        <end position="465"/>
    </location>
</feature>
<dbReference type="RefSeq" id="WP_309967981.1">
    <property type="nucleotide sequence ID" value="NZ_JAVDWH010000001.1"/>
</dbReference>
<dbReference type="Gene3D" id="3.40.605.10">
    <property type="entry name" value="Aldehyde Dehydrogenase, Chain A, domain 1"/>
    <property type="match status" value="1"/>
</dbReference>
<accession>A0ABU1UMC8</accession>
<evidence type="ECO:0000256" key="5">
    <source>
        <dbReference type="RuleBase" id="RU003345"/>
    </source>
</evidence>
<dbReference type="Gene3D" id="3.40.309.10">
    <property type="entry name" value="Aldehyde Dehydrogenase, Chain A, domain 2"/>
    <property type="match status" value="1"/>
</dbReference>
<evidence type="ECO:0000256" key="2">
    <source>
        <dbReference type="ARBA" id="ARBA00023002"/>
    </source>
</evidence>